<reference evidence="2" key="1">
    <citation type="submission" date="2019-04" db="EMBL/GenBank/DDBJ databases">
        <title>Nocardioides xinjiangensis sp. nov.</title>
        <authorList>
            <person name="Liu S."/>
        </authorList>
    </citation>
    <scope>NUCLEOTIDE SEQUENCE [LARGE SCALE GENOMIC DNA]</scope>
    <source>
        <strain evidence="2">18</strain>
    </source>
</reference>
<proteinExistence type="predicted"/>
<sequence length="78" mass="8583">MKTIVVRISDVAHQWLDDASQRANVPVSELAKLAIEKAAYAAALARYAPTEGQPYRYDRAAIAEHDADVARIIYGDNP</sequence>
<organism evidence="1 2">
    <name type="scientific">Glycomyces buryatensis</name>
    <dbReference type="NCBI Taxonomy" id="2570927"/>
    <lineage>
        <taxon>Bacteria</taxon>
        <taxon>Bacillati</taxon>
        <taxon>Actinomycetota</taxon>
        <taxon>Actinomycetes</taxon>
        <taxon>Glycomycetales</taxon>
        <taxon>Glycomycetaceae</taxon>
        <taxon>Glycomyces</taxon>
    </lineage>
</organism>
<dbReference type="Proteomes" id="UP000308760">
    <property type="component" value="Unassembled WGS sequence"/>
</dbReference>
<comment type="caution">
    <text evidence="1">The sequence shown here is derived from an EMBL/GenBank/DDBJ whole genome shotgun (WGS) entry which is preliminary data.</text>
</comment>
<dbReference type="AlphaFoldDB" id="A0A4S8Q380"/>
<reference evidence="1 2" key="2">
    <citation type="submission" date="2019-05" db="EMBL/GenBank/DDBJ databases">
        <title>Glycomyces buryatensis sp. nov.</title>
        <authorList>
            <person name="Nikitina E."/>
        </authorList>
    </citation>
    <scope>NUCLEOTIDE SEQUENCE [LARGE SCALE GENOMIC DNA]</scope>
    <source>
        <strain evidence="1 2">18</strain>
    </source>
</reference>
<evidence type="ECO:0000313" key="1">
    <source>
        <dbReference type="EMBL" id="THV34624.1"/>
    </source>
</evidence>
<dbReference type="EMBL" id="STGY01000079">
    <property type="protein sequence ID" value="THV34624.1"/>
    <property type="molecule type" value="Genomic_DNA"/>
</dbReference>
<protein>
    <submittedName>
        <fullName evidence="1">Uncharacterized protein</fullName>
    </submittedName>
</protein>
<evidence type="ECO:0000313" key="2">
    <source>
        <dbReference type="Proteomes" id="UP000308760"/>
    </source>
</evidence>
<accession>A0A4S8Q380</accession>
<dbReference type="RefSeq" id="WP_136537110.1">
    <property type="nucleotide sequence ID" value="NZ_STGY01000079.1"/>
</dbReference>
<name>A0A4S8Q380_9ACTN</name>
<dbReference type="OrthoDB" id="5198191at2"/>
<keyword evidence="2" id="KW-1185">Reference proteome</keyword>
<gene>
    <name evidence="1" type="ORF">FAB82_24065</name>
</gene>